<dbReference type="InterPro" id="IPR017853">
    <property type="entry name" value="GH"/>
</dbReference>
<dbReference type="InterPro" id="IPR052066">
    <property type="entry name" value="Glycosphingolipid_Hydrolases"/>
</dbReference>
<protein>
    <submittedName>
        <fullName evidence="6">Glycoside hydrolase family 5 protein</fullName>
    </submittedName>
</protein>
<keyword evidence="4" id="KW-0812">Transmembrane</keyword>
<dbReference type="OrthoDB" id="9971853at2759"/>
<dbReference type="SUPFAM" id="SSF51445">
    <property type="entry name" value="(Trans)glycosidases"/>
    <property type="match status" value="1"/>
</dbReference>
<dbReference type="InParanoid" id="W4JVL6"/>
<evidence type="ECO:0000313" key="6">
    <source>
        <dbReference type="EMBL" id="ETW77613.1"/>
    </source>
</evidence>
<feature type="transmembrane region" description="Helical" evidence="4">
    <location>
        <begin position="776"/>
        <end position="793"/>
    </location>
</feature>
<evidence type="ECO:0000313" key="7">
    <source>
        <dbReference type="Proteomes" id="UP000030671"/>
    </source>
</evidence>
<dbReference type="InterPro" id="IPR018087">
    <property type="entry name" value="Glyco_hydro_5_CS"/>
</dbReference>
<keyword evidence="7" id="KW-1185">Reference proteome</keyword>
<keyword evidence="4" id="KW-0472">Membrane</keyword>
<keyword evidence="2 6" id="KW-0378">Hydrolase</keyword>
<dbReference type="GO" id="GO:0050295">
    <property type="term" value="F:steryl-beta-glucosidase activity"/>
    <property type="evidence" value="ECO:0007669"/>
    <property type="project" value="TreeGrafter"/>
</dbReference>
<evidence type="ECO:0000256" key="3">
    <source>
        <dbReference type="ARBA" id="ARBA00023295"/>
    </source>
</evidence>
<evidence type="ECO:0000256" key="4">
    <source>
        <dbReference type="SAM" id="Phobius"/>
    </source>
</evidence>
<keyword evidence="4" id="KW-1133">Transmembrane helix</keyword>
<reference evidence="6 7" key="1">
    <citation type="journal article" date="2012" name="New Phytol.">
        <title>Insight into trade-off between wood decay and parasitism from the genome of a fungal forest pathogen.</title>
        <authorList>
            <person name="Olson A."/>
            <person name="Aerts A."/>
            <person name="Asiegbu F."/>
            <person name="Belbahri L."/>
            <person name="Bouzid O."/>
            <person name="Broberg A."/>
            <person name="Canback B."/>
            <person name="Coutinho P.M."/>
            <person name="Cullen D."/>
            <person name="Dalman K."/>
            <person name="Deflorio G."/>
            <person name="van Diepen L.T."/>
            <person name="Dunand C."/>
            <person name="Duplessis S."/>
            <person name="Durling M."/>
            <person name="Gonthier P."/>
            <person name="Grimwood J."/>
            <person name="Fossdal C.G."/>
            <person name="Hansson D."/>
            <person name="Henrissat B."/>
            <person name="Hietala A."/>
            <person name="Himmelstrand K."/>
            <person name="Hoffmeister D."/>
            <person name="Hogberg N."/>
            <person name="James T.Y."/>
            <person name="Karlsson M."/>
            <person name="Kohler A."/>
            <person name="Kues U."/>
            <person name="Lee Y.H."/>
            <person name="Lin Y.C."/>
            <person name="Lind M."/>
            <person name="Lindquist E."/>
            <person name="Lombard V."/>
            <person name="Lucas S."/>
            <person name="Lunden K."/>
            <person name="Morin E."/>
            <person name="Murat C."/>
            <person name="Park J."/>
            <person name="Raffaello T."/>
            <person name="Rouze P."/>
            <person name="Salamov A."/>
            <person name="Schmutz J."/>
            <person name="Solheim H."/>
            <person name="Stahlberg J."/>
            <person name="Velez H."/>
            <person name="de Vries R.P."/>
            <person name="Wiebenga A."/>
            <person name="Woodward S."/>
            <person name="Yakovlev I."/>
            <person name="Garbelotto M."/>
            <person name="Martin F."/>
            <person name="Grigoriev I.V."/>
            <person name="Stenlid J."/>
        </authorList>
    </citation>
    <scope>NUCLEOTIDE SEQUENCE [LARGE SCALE GENOMIC DNA]</scope>
    <source>
        <strain evidence="6 7">TC 32-1</strain>
    </source>
</reference>
<dbReference type="eggNOG" id="ENOG502QPU8">
    <property type="taxonomic scope" value="Eukaryota"/>
</dbReference>
<dbReference type="Gene3D" id="3.20.20.80">
    <property type="entry name" value="Glycosidases"/>
    <property type="match status" value="2"/>
</dbReference>
<dbReference type="GO" id="GO:1904462">
    <property type="term" value="P:ergosteryl 3-beta-D-glucoside catabolic process"/>
    <property type="evidence" value="ECO:0007669"/>
    <property type="project" value="TreeGrafter"/>
</dbReference>
<dbReference type="AlphaFoldDB" id="W4JVL6"/>
<dbReference type="KEGG" id="hir:HETIRDRAFT_156462"/>
<dbReference type="Proteomes" id="UP000030671">
    <property type="component" value="Unassembled WGS sequence"/>
</dbReference>
<dbReference type="RefSeq" id="XP_009551093.1">
    <property type="nucleotide sequence ID" value="XM_009552798.1"/>
</dbReference>
<keyword evidence="3" id="KW-0326">Glycosidase</keyword>
<sequence length="795" mass="89126">MTSVTPSEASFILVGPETSQTLNERSPISDIAPSIPTGRPSIPEQHLSNDLSYAVGSTPSYAHDWSSSGVGGKLQIHGRHFVDAYGRVCGLRGVNLGGSSKTPVNHDHDIFPANHETVTFVGRPFPLEEVHEHLSRLRRWGLTFVRFLVTWEAVEHAGPGIYDQEYLDYLRSILILLPYYGMTAFVSLHQDVWSRYSGGSGAPAWTLEAVGFDLHALEESGAAWLLGVKGGGHTEAERGIWPCGYQKLAAATMATCFWAGDTFAPKLRVKSKDGKEMSVQQFLQNAFLDMWETVARTVGDLDGVIGFELMNEPHRGYINLPSLHEFDYNTDLHLSHVPSALQSFLLGSGYPTTVGHWTRSFPMPTRLTSNSVLNSASRKAWRADGPTGGKCIWEMHGVWGYDAKKKDGIVLRENYFVKEPMTGKKVDWYTDFYYPFINQWTNRVRSASLSEKMVFLEPIPNEFCPSSWTPDQQPANMVYAPHWYCLNTLFAKAYGEFSVNVQGLSRGMFPLRAFYWGHRGARDNFSLQIRNIVEAGYKVLGEKPVIIGECGVPMDLNKGEGFKTNDFKWQRRMMDAMITGLERSLVGFTLWNYNPDNDDVKGDNWNGENFSWFSRSRSLSASELSFEQNSEGLDKGGRILESVVRPYPAKTAGIPVHFEYEMSTGTFTYDWAVPLTGPPPADDVRPSSGSIHFPPVYGHPAITARETEIFVPSMLVKGRRMTIRGLMTEDKYVYDEDRQTLFILVDNLRPGQIYSITVSFDPPHSGFEVNSFWSDFGKWILAVFAALVALLLFSA</sequence>
<dbReference type="PANTHER" id="PTHR31308:SF5">
    <property type="entry name" value="ERGOSTERYL-BETA-GLUCOSIDASE"/>
    <property type="match status" value="1"/>
</dbReference>
<organism evidence="6 7">
    <name type="scientific">Heterobasidion irregulare (strain TC 32-1)</name>
    <dbReference type="NCBI Taxonomy" id="747525"/>
    <lineage>
        <taxon>Eukaryota</taxon>
        <taxon>Fungi</taxon>
        <taxon>Dikarya</taxon>
        <taxon>Basidiomycota</taxon>
        <taxon>Agaricomycotina</taxon>
        <taxon>Agaricomycetes</taxon>
        <taxon>Russulales</taxon>
        <taxon>Bondarzewiaceae</taxon>
        <taxon>Heterobasidion</taxon>
        <taxon>Heterobasidion annosum species complex</taxon>
    </lineage>
</organism>
<dbReference type="Pfam" id="PF18564">
    <property type="entry name" value="Glyco_hydro_5_C"/>
    <property type="match status" value="1"/>
</dbReference>
<feature type="domain" description="Glycoside hydrolase family 5 C-terminal" evidence="5">
    <location>
        <begin position="645"/>
        <end position="758"/>
    </location>
</feature>
<evidence type="ECO:0000256" key="2">
    <source>
        <dbReference type="ARBA" id="ARBA00022801"/>
    </source>
</evidence>
<dbReference type="HOGENOM" id="CLU_009024_1_0_1"/>
<evidence type="ECO:0000256" key="1">
    <source>
        <dbReference type="ARBA" id="ARBA00005641"/>
    </source>
</evidence>
<dbReference type="PROSITE" id="PS00659">
    <property type="entry name" value="GLYCOSYL_HYDROL_F5"/>
    <property type="match status" value="1"/>
</dbReference>
<dbReference type="InterPro" id="IPR013780">
    <property type="entry name" value="Glyco_hydro_b"/>
</dbReference>
<dbReference type="PANTHER" id="PTHR31308">
    <property type="match status" value="1"/>
</dbReference>
<proteinExistence type="inferred from homology"/>
<dbReference type="EMBL" id="KI925463">
    <property type="protein sequence ID" value="ETW77613.1"/>
    <property type="molecule type" value="Genomic_DNA"/>
</dbReference>
<dbReference type="GeneID" id="20667640"/>
<dbReference type="InterPro" id="IPR041036">
    <property type="entry name" value="GH5_C"/>
</dbReference>
<gene>
    <name evidence="6" type="ORF">HETIRDRAFT_156462</name>
</gene>
<accession>W4JVL6</accession>
<dbReference type="Gene3D" id="2.60.40.1180">
    <property type="entry name" value="Golgi alpha-mannosidase II"/>
    <property type="match status" value="1"/>
</dbReference>
<name>W4JVL6_HETIT</name>
<comment type="similarity">
    <text evidence="1">Belongs to the glycosyl hydrolase 5 (cellulase A) family.</text>
</comment>
<dbReference type="GO" id="GO:0005975">
    <property type="term" value="P:carbohydrate metabolic process"/>
    <property type="evidence" value="ECO:0007669"/>
    <property type="project" value="InterPro"/>
</dbReference>
<evidence type="ECO:0000259" key="5">
    <source>
        <dbReference type="Pfam" id="PF18564"/>
    </source>
</evidence>